<organism evidence="9 10">
    <name type="scientific">Athelia psychrophila</name>
    <dbReference type="NCBI Taxonomy" id="1759441"/>
    <lineage>
        <taxon>Eukaryota</taxon>
        <taxon>Fungi</taxon>
        <taxon>Dikarya</taxon>
        <taxon>Basidiomycota</taxon>
        <taxon>Agaricomycotina</taxon>
        <taxon>Agaricomycetes</taxon>
        <taxon>Agaricomycetidae</taxon>
        <taxon>Atheliales</taxon>
        <taxon>Atheliaceae</taxon>
        <taxon>Athelia</taxon>
    </lineage>
</organism>
<dbReference type="Proteomes" id="UP000076532">
    <property type="component" value="Unassembled WGS sequence"/>
</dbReference>
<dbReference type="OrthoDB" id="2789670at2759"/>
<evidence type="ECO:0000256" key="7">
    <source>
        <dbReference type="ARBA" id="ARBA00023004"/>
    </source>
</evidence>
<comment type="similarity">
    <text evidence="3">Belongs to the cytochrome P450 family.</text>
</comment>
<dbReference type="EMBL" id="KV417595">
    <property type="protein sequence ID" value="KZP16295.1"/>
    <property type="molecule type" value="Genomic_DNA"/>
</dbReference>
<dbReference type="InterPro" id="IPR002401">
    <property type="entry name" value="Cyt_P450_E_grp-I"/>
</dbReference>
<dbReference type="InterPro" id="IPR036396">
    <property type="entry name" value="Cyt_P450_sf"/>
</dbReference>
<keyword evidence="5" id="KW-0479">Metal-binding</keyword>
<comment type="cofactor">
    <cofactor evidence="1">
        <name>heme</name>
        <dbReference type="ChEBI" id="CHEBI:30413"/>
    </cofactor>
</comment>
<dbReference type="SUPFAM" id="SSF48264">
    <property type="entry name" value="Cytochrome P450"/>
    <property type="match status" value="1"/>
</dbReference>
<comment type="pathway">
    <text evidence="2">Secondary metabolite biosynthesis.</text>
</comment>
<keyword evidence="6" id="KW-0560">Oxidoreductase</keyword>
<evidence type="ECO:0000256" key="5">
    <source>
        <dbReference type="ARBA" id="ARBA00022723"/>
    </source>
</evidence>
<name>A0A166F018_9AGAM</name>
<dbReference type="Gene3D" id="1.10.630.10">
    <property type="entry name" value="Cytochrome P450"/>
    <property type="match status" value="1"/>
</dbReference>
<dbReference type="GO" id="GO:0020037">
    <property type="term" value="F:heme binding"/>
    <property type="evidence" value="ECO:0007669"/>
    <property type="project" value="InterPro"/>
</dbReference>
<evidence type="ECO:0000256" key="4">
    <source>
        <dbReference type="ARBA" id="ARBA00022617"/>
    </source>
</evidence>
<evidence type="ECO:0000256" key="3">
    <source>
        <dbReference type="ARBA" id="ARBA00010617"/>
    </source>
</evidence>
<dbReference type="GO" id="GO:0005506">
    <property type="term" value="F:iron ion binding"/>
    <property type="evidence" value="ECO:0007669"/>
    <property type="project" value="InterPro"/>
</dbReference>
<protein>
    <submittedName>
        <fullName evidence="9">Cytochrome P450</fullName>
    </submittedName>
</protein>
<evidence type="ECO:0000256" key="8">
    <source>
        <dbReference type="ARBA" id="ARBA00023033"/>
    </source>
</evidence>
<accession>A0A166F018</accession>
<dbReference type="PANTHER" id="PTHR46300">
    <property type="entry name" value="P450, PUTATIVE (EUROFUNG)-RELATED-RELATED"/>
    <property type="match status" value="1"/>
</dbReference>
<evidence type="ECO:0000256" key="1">
    <source>
        <dbReference type="ARBA" id="ARBA00001971"/>
    </source>
</evidence>
<dbReference type="Pfam" id="PF00067">
    <property type="entry name" value="p450"/>
    <property type="match status" value="1"/>
</dbReference>
<keyword evidence="7" id="KW-0408">Iron</keyword>
<keyword evidence="10" id="KW-1185">Reference proteome</keyword>
<evidence type="ECO:0000313" key="9">
    <source>
        <dbReference type="EMBL" id="KZP16295.1"/>
    </source>
</evidence>
<dbReference type="GO" id="GO:0016705">
    <property type="term" value="F:oxidoreductase activity, acting on paired donors, with incorporation or reduction of molecular oxygen"/>
    <property type="evidence" value="ECO:0007669"/>
    <property type="project" value="InterPro"/>
</dbReference>
<dbReference type="GO" id="GO:0004497">
    <property type="term" value="F:monooxygenase activity"/>
    <property type="evidence" value="ECO:0007669"/>
    <property type="project" value="UniProtKB-KW"/>
</dbReference>
<evidence type="ECO:0000256" key="2">
    <source>
        <dbReference type="ARBA" id="ARBA00005179"/>
    </source>
</evidence>
<dbReference type="STRING" id="436010.A0A166F018"/>
<dbReference type="AlphaFoldDB" id="A0A166F018"/>
<dbReference type="InterPro" id="IPR001128">
    <property type="entry name" value="Cyt_P450"/>
</dbReference>
<keyword evidence="8" id="KW-0503">Monooxygenase</keyword>
<gene>
    <name evidence="9" type="ORF">FIBSPDRAFT_1047651</name>
</gene>
<evidence type="ECO:0000313" key="10">
    <source>
        <dbReference type="Proteomes" id="UP000076532"/>
    </source>
</evidence>
<keyword evidence="4" id="KW-0349">Heme</keyword>
<proteinExistence type="inferred from homology"/>
<sequence length="260" mass="28890">MSVPMGWSLTLLNYGDEWCAHRRLAVNGFGNQVIKVNPTFTRNVYGLLRRLLESPDAWQEHVRHHVGAMIIEITYGLDVIPQNDPFIESADKAATTISAAAMPVAFLVNTVPILKHGPSWFIGAGFERKAKEWTRYAGETLEVPFKALKEEIRCLQDLDPNIDTAYQERVIKGAAAIMYVAGGDTSVSFLGTLVLAMIQYHTVQRRAQAELDSVLGPDRLATFEDMPALPYLSAIIKECHSCEVVLPFAAPHMLTADDDY</sequence>
<dbReference type="InterPro" id="IPR050364">
    <property type="entry name" value="Cytochrome_P450_fung"/>
</dbReference>
<dbReference type="PRINTS" id="PR00463">
    <property type="entry name" value="EP450I"/>
</dbReference>
<dbReference type="PANTHER" id="PTHR46300:SF7">
    <property type="entry name" value="P450, PUTATIVE (EUROFUNG)-RELATED"/>
    <property type="match status" value="1"/>
</dbReference>
<reference evidence="9 10" key="1">
    <citation type="journal article" date="2016" name="Mol. Biol. Evol.">
        <title>Comparative Genomics of Early-Diverging Mushroom-Forming Fungi Provides Insights into the Origins of Lignocellulose Decay Capabilities.</title>
        <authorList>
            <person name="Nagy L.G."/>
            <person name="Riley R."/>
            <person name="Tritt A."/>
            <person name="Adam C."/>
            <person name="Daum C."/>
            <person name="Floudas D."/>
            <person name="Sun H."/>
            <person name="Yadav J.S."/>
            <person name="Pangilinan J."/>
            <person name="Larsson K.H."/>
            <person name="Matsuura K."/>
            <person name="Barry K."/>
            <person name="Labutti K."/>
            <person name="Kuo R."/>
            <person name="Ohm R.A."/>
            <person name="Bhattacharya S.S."/>
            <person name="Shirouzu T."/>
            <person name="Yoshinaga Y."/>
            <person name="Martin F.M."/>
            <person name="Grigoriev I.V."/>
            <person name="Hibbett D.S."/>
        </authorList>
    </citation>
    <scope>NUCLEOTIDE SEQUENCE [LARGE SCALE GENOMIC DNA]</scope>
    <source>
        <strain evidence="9 10">CBS 109695</strain>
    </source>
</reference>
<evidence type="ECO:0000256" key="6">
    <source>
        <dbReference type="ARBA" id="ARBA00023002"/>
    </source>
</evidence>